<gene>
    <name evidence="3" type="ORF">IAA62_02505</name>
</gene>
<feature type="transmembrane region" description="Helical" evidence="2">
    <location>
        <begin position="6"/>
        <end position="25"/>
    </location>
</feature>
<evidence type="ECO:0000256" key="1">
    <source>
        <dbReference type="SAM" id="MobiDB-lite"/>
    </source>
</evidence>
<accession>A0A9D1NE19</accession>
<name>A0A9D1NE19_9FIRM</name>
<dbReference type="AlphaFoldDB" id="A0A9D1NE19"/>
<evidence type="ECO:0000256" key="2">
    <source>
        <dbReference type="SAM" id="Phobius"/>
    </source>
</evidence>
<proteinExistence type="predicted"/>
<evidence type="ECO:0000313" key="3">
    <source>
        <dbReference type="EMBL" id="HIV01408.1"/>
    </source>
</evidence>
<feature type="compositionally biased region" description="Basic and acidic residues" evidence="1">
    <location>
        <begin position="58"/>
        <end position="67"/>
    </location>
</feature>
<evidence type="ECO:0000313" key="4">
    <source>
        <dbReference type="Proteomes" id="UP000886861"/>
    </source>
</evidence>
<sequence>MIILLYTILGLLGVLLVGYIVNNLVKVKKSKAKPKVVKEKVKPEKKKDGLIIGTEKPDFRPEVKAAEEQEQSTENVEQVEKGAEEPVMVDDLKDPEETEVDSTIVKKDGKYIPSWDREELEDEETDELEEFRHFPALSKAMMSGETLSEQIRNLPPEIQALMLSNIFDRKE</sequence>
<keyword evidence="2" id="KW-0472">Membrane</keyword>
<dbReference type="Proteomes" id="UP000886861">
    <property type="component" value="Unassembled WGS sequence"/>
</dbReference>
<reference evidence="3" key="2">
    <citation type="journal article" date="2021" name="PeerJ">
        <title>Extensive microbial diversity within the chicken gut microbiome revealed by metagenomics and culture.</title>
        <authorList>
            <person name="Gilroy R."/>
            <person name="Ravi A."/>
            <person name="Getino M."/>
            <person name="Pursley I."/>
            <person name="Horton D.L."/>
            <person name="Alikhan N.F."/>
            <person name="Baker D."/>
            <person name="Gharbi K."/>
            <person name="Hall N."/>
            <person name="Watson M."/>
            <person name="Adriaenssens E.M."/>
            <person name="Foster-Nyarko E."/>
            <person name="Jarju S."/>
            <person name="Secka A."/>
            <person name="Antonio M."/>
            <person name="Oren A."/>
            <person name="Chaudhuri R.R."/>
            <person name="La Ragione R."/>
            <person name="Hildebrand F."/>
            <person name="Pallen M.J."/>
        </authorList>
    </citation>
    <scope>NUCLEOTIDE SEQUENCE</scope>
    <source>
        <strain evidence="3">CHK186-9395</strain>
    </source>
</reference>
<reference evidence="3" key="1">
    <citation type="submission" date="2020-10" db="EMBL/GenBank/DDBJ databases">
        <authorList>
            <person name="Gilroy R."/>
        </authorList>
    </citation>
    <scope>NUCLEOTIDE SEQUENCE</scope>
    <source>
        <strain evidence="3">CHK186-9395</strain>
    </source>
</reference>
<feature type="region of interest" description="Disordered" evidence="1">
    <location>
        <begin position="58"/>
        <end position="87"/>
    </location>
</feature>
<comment type="caution">
    <text evidence="3">The sequence shown here is derived from an EMBL/GenBank/DDBJ whole genome shotgun (WGS) entry which is preliminary data.</text>
</comment>
<keyword evidence="2" id="KW-1133">Transmembrane helix</keyword>
<organism evidence="3 4">
    <name type="scientific">Candidatus Caccopulliclostridium gallistercoris</name>
    <dbReference type="NCBI Taxonomy" id="2840719"/>
    <lineage>
        <taxon>Bacteria</taxon>
        <taxon>Bacillati</taxon>
        <taxon>Bacillota</taxon>
        <taxon>Clostridia</taxon>
        <taxon>Candidatus Caccopulliclostridium</taxon>
    </lineage>
</organism>
<dbReference type="EMBL" id="DVOJ01000008">
    <property type="protein sequence ID" value="HIV01408.1"/>
    <property type="molecule type" value="Genomic_DNA"/>
</dbReference>
<keyword evidence="2" id="KW-0812">Transmembrane</keyword>
<protein>
    <submittedName>
        <fullName evidence="3">Uncharacterized protein</fullName>
    </submittedName>
</protein>